<comment type="caution">
    <text evidence="1">The sequence shown here is derived from an EMBL/GenBank/DDBJ whole genome shotgun (WGS) entry which is preliminary data.</text>
</comment>
<reference evidence="1 2" key="1">
    <citation type="submission" date="2023-07" db="EMBL/GenBank/DDBJ databases">
        <title>Sorghum-associated microbial communities from plants grown in Nebraska, USA.</title>
        <authorList>
            <person name="Schachtman D."/>
        </authorList>
    </citation>
    <scope>NUCLEOTIDE SEQUENCE [LARGE SCALE GENOMIC DNA]</scope>
    <source>
        <strain evidence="1 2">DS1607</strain>
    </source>
</reference>
<evidence type="ECO:0008006" key="3">
    <source>
        <dbReference type="Google" id="ProtNLM"/>
    </source>
</evidence>
<sequence length="129" mass="14149">MSPVMPSAHTAHAALITGMHLLPGETLHIALDARTTLALWRGVAMLHEAPAWLGEQMVTVSHRLAPGQTHRVAQSGWLRIEAQEGPVEIRCTRAPAWPAVAWDAVARHVATWRQALRGIVPCPTPRRSR</sequence>
<evidence type="ECO:0000313" key="2">
    <source>
        <dbReference type="Proteomes" id="UP001226867"/>
    </source>
</evidence>
<evidence type="ECO:0000313" key="1">
    <source>
        <dbReference type="EMBL" id="MDP9899609.1"/>
    </source>
</evidence>
<dbReference type="EMBL" id="JAUSRO010000005">
    <property type="protein sequence ID" value="MDP9899609.1"/>
    <property type="molecule type" value="Genomic_DNA"/>
</dbReference>
<name>A0ABT9S5H4_9BURK</name>
<protein>
    <recommendedName>
        <fullName evidence="3">DUF2917 domain-containing protein</fullName>
    </recommendedName>
</protein>
<accession>A0ABT9S5H4</accession>
<proteinExistence type="predicted"/>
<dbReference type="RefSeq" id="WP_307689426.1">
    <property type="nucleotide sequence ID" value="NZ_JAUSRO010000005.1"/>
</dbReference>
<gene>
    <name evidence="1" type="ORF">J2W36_001860</name>
</gene>
<keyword evidence="2" id="KW-1185">Reference proteome</keyword>
<dbReference type="Proteomes" id="UP001226867">
    <property type="component" value="Unassembled WGS sequence"/>
</dbReference>
<organism evidence="1 2">
    <name type="scientific">Variovorax ginsengisoli</name>
    <dbReference type="NCBI Taxonomy" id="363844"/>
    <lineage>
        <taxon>Bacteria</taxon>
        <taxon>Pseudomonadati</taxon>
        <taxon>Pseudomonadota</taxon>
        <taxon>Betaproteobacteria</taxon>
        <taxon>Burkholderiales</taxon>
        <taxon>Comamonadaceae</taxon>
        <taxon>Variovorax</taxon>
    </lineage>
</organism>